<accession>A0AA39IT77</accession>
<proteinExistence type="predicted"/>
<keyword evidence="3" id="KW-1185">Reference proteome</keyword>
<comment type="caution">
    <text evidence="2">The sequence shown here is derived from an EMBL/GenBank/DDBJ whole genome shotgun (WGS) entry which is preliminary data.</text>
</comment>
<dbReference type="EMBL" id="JAUCMV010000001">
    <property type="protein sequence ID" value="KAK0429117.1"/>
    <property type="molecule type" value="Genomic_DNA"/>
</dbReference>
<dbReference type="AlphaFoldDB" id="A0AA39IT77"/>
<dbReference type="Proteomes" id="UP001175271">
    <property type="component" value="Unassembled WGS sequence"/>
</dbReference>
<protein>
    <recommendedName>
        <fullName evidence="4">Secreted protein</fullName>
    </recommendedName>
</protein>
<evidence type="ECO:0008006" key="4">
    <source>
        <dbReference type="Google" id="ProtNLM"/>
    </source>
</evidence>
<reference evidence="2" key="1">
    <citation type="submission" date="2023-06" db="EMBL/GenBank/DDBJ databases">
        <title>Genomic analysis of the entomopathogenic nematode Steinernema hermaphroditum.</title>
        <authorList>
            <person name="Schwarz E.M."/>
            <person name="Heppert J.K."/>
            <person name="Baniya A."/>
            <person name="Schwartz H.T."/>
            <person name="Tan C.-H."/>
            <person name="Antoshechkin I."/>
            <person name="Sternberg P.W."/>
            <person name="Goodrich-Blair H."/>
            <person name="Dillman A.R."/>
        </authorList>
    </citation>
    <scope>NUCLEOTIDE SEQUENCE</scope>
    <source>
        <strain evidence="2">PS9179</strain>
        <tissue evidence="2">Whole animal</tissue>
    </source>
</reference>
<name>A0AA39IT77_9BILA</name>
<sequence length="75" mass="8306">MSSLHLIAVLSALVVAPALADEFFTFGDYGDHGRDAAPHYGYGYYSIQPCALVTIRFHTELQLLFTQTFSVASHR</sequence>
<evidence type="ECO:0000256" key="1">
    <source>
        <dbReference type="SAM" id="SignalP"/>
    </source>
</evidence>
<keyword evidence="1" id="KW-0732">Signal</keyword>
<organism evidence="2 3">
    <name type="scientific">Steinernema hermaphroditum</name>
    <dbReference type="NCBI Taxonomy" id="289476"/>
    <lineage>
        <taxon>Eukaryota</taxon>
        <taxon>Metazoa</taxon>
        <taxon>Ecdysozoa</taxon>
        <taxon>Nematoda</taxon>
        <taxon>Chromadorea</taxon>
        <taxon>Rhabditida</taxon>
        <taxon>Tylenchina</taxon>
        <taxon>Panagrolaimomorpha</taxon>
        <taxon>Strongyloidoidea</taxon>
        <taxon>Steinernematidae</taxon>
        <taxon>Steinernema</taxon>
    </lineage>
</organism>
<feature type="chain" id="PRO_5041273299" description="Secreted protein" evidence="1">
    <location>
        <begin position="21"/>
        <end position="75"/>
    </location>
</feature>
<evidence type="ECO:0000313" key="2">
    <source>
        <dbReference type="EMBL" id="KAK0429117.1"/>
    </source>
</evidence>
<gene>
    <name evidence="2" type="ORF">QR680_011206</name>
</gene>
<feature type="signal peptide" evidence="1">
    <location>
        <begin position="1"/>
        <end position="20"/>
    </location>
</feature>
<evidence type="ECO:0000313" key="3">
    <source>
        <dbReference type="Proteomes" id="UP001175271"/>
    </source>
</evidence>